<dbReference type="UniPathway" id="UPA00085"/>
<dbReference type="NCBIfam" id="TIGR00182">
    <property type="entry name" value="plsX"/>
    <property type="match status" value="1"/>
</dbReference>
<keyword evidence="7 10" id="KW-1208">Phospholipid metabolism</keyword>
<keyword evidence="12" id="KW-1185">Reference proteome</keyword>
<comment type="catalytic activity">
    <reaction evidence="1 10">
        <text>a fatty acyl-[ACP] + phosphate = an acyl phosphate + holo-[ACP]</text>
        <dbReference type="Rhea" id="RHEA:42292"/>
        <dbReference type="Rhea" id="RHEA-COMP:9685"/>
        <dbReference type="Rhea" id="RHEA-COMP:14125"/>
        <dbReference type="ChEBI" id="CHEBI:43474"/>
        <dbReference type="ChEBI" id="CHEBI:59918"/>
        <dbReference type="ChEBI" id="CHEBI:64479"/>
        <dbReference type="ChEBI" id="CHEBI:138651"/>
        <dbReference type="EC" id="2.3.1.274"/>
    </reaction>
</comment>
<comment type="function">
    <text evidence="10">Catalyzes the reversible formation of acyl-phosphate (acyl-PO(4)) from acyl-[acyl-carrier-protein] (acyl-ACP). This enzyme utilizes acyl-ACP as fatty acyl donor, but not acyl-CoA.</text>
</comment>
<keyword evidence="4 10" id="KW-0808">Transferase</keyword>
<accession>A0A810Q0X8</accession>
<evidence type="ECO:0000256" key="4">
    <source>
        <dbReference type="ARBA" id="ARBA00022679"/>
    </source>
</evidence>
<dbReference type="Gene3D" id="3.40.718.10">
    <property type="entry name" value="Isopropylmalate Dehydrogenase"/>
    <property type="match status" value="1"/>
</dbReference>
<evidence type="ECO:0000256" key="8">
    <source>
        <dbReference type="ARBA" id="ARBA00024069"/>
    </source>
</evidence>
<gene>
    <name evidence="10 11" type="primary">plsX</name>
    <name evidence="11" type="ORF">MM50RIKEN_13630</name>
</gene>
<dbReference type="GO" id="GO:0005737">
    <property type="term" value="C:cytoplasm"/>
    <property type="evidence" value="ECO:0007669"/>
    <property type="project" value="UniProtKB-SubCell"/>
</dbReference>
<dbReference type="PIRSF" id="PIRSF002465">
    <property type="entry name" value="Phsphlp_syn_PlsX"/>
    <property type="match status" value="1"/>
</dbReference>
<dbReference type="AlphaFoldDB" id="A0A810Q0X8"/>
<keyword evidence="11" id="KW-0012">Acyltransferase</keyword>
<dbReference type="EMBL" id="AP023418">
    <property type="protein sequence ID" value="BCK81600.1"/>
    <property type="molecule type" value="Genomic_DNA"/>
</dbReference>
<keyword evidence="6 10" id="KW-0594">Phospholipid biosynthesis</keyword>
<dbReference type="GO" id="GO:0006633">
    <property type="term" value="P:fatty acid biosynthetic process"/>
    <property type="evidence" value="ECO:0007669"/>
    <property type="project" value="UniProtKB-UniRule"/>
</dbReference>
<dbReference type="Pfam" id="PF02504">
    <property type="entry name" value="FA_synthesis"/>
    <property type="match status" value="1"/>
</dbReference>
<protein>
    <recommendedName>
        <fullName evidence="8 10">Phosphate acyltransferase</fullName>
        <ecNumber evidence="8 10">2.3.1.274</ecNumber>
    </recommendedName>
    <alternativeName>
        <fullName evidence="10">Acyl-ACP phosphotransacylase</fullName>
    </alternativeName>
    <alternativeName>
        <fullName evidence="10">Acyl-[acyl-carrier-protein]--phosphate acyltransferase</fullName>
    </alternativeName>
    <alternativeName>
        <fullName evidence="10">Phosphate-acyl-ACP acyltransferase</fullName>
    </alternativeName>
</protein>
<organism evidence="11 12">
    <name type="scientific">Vescimonas coprocola</name>
    <dbReference type="NCBI Taxonomy" id="2714355"/>
    <lineage>
        <taxon>Bacteria</taxon>
        <taxon>Bacillati</taxon>
        <taxon>Bacillota</taxon>
        <taxon>Clostridia</taxon>
        <taxon>Eubacteriales</taxon>
        <taxon>Oscillospiraceae</taxon>
        <taxon>Vescimonas</taxon>
    </lineage>
</organism>
<dbReference type="InterPro" id="IPR003664">
    <property type="entry name" value="FA_synthesis"/>
</dbReference>
<evidence type="ECO:0000256" key="6">
    <source>
        <dbReference type="ARBA" id="ARBA00023209"/>
    </source>
</evidence>
<evidence type="ECO:0000313" key="12">
    <source>
        <dbReference type="Proteomes" id="UP000681035"/>
    </source>
</evidence>
<dbReference type="SUPFAM" id="SSF53659">
    <property type="entry name" value="Isocitrate/Isopropylmalate dehydrogenase-like"/>
    <property type="match status" value="1"/>
</dbReference>
<evidence type="ECO:0000256" key="3">
    <source>
        <dbReference type="ARBA" id="ARBA00022516"/>
    </source>
</evidence>
<keyword evidence="3 10" id="KW-0444">Lipid biosynthesis</keyword>
<proteinExistence type="inferred from homology"/>
<evidence type="ECO:0000256" key="9">
    <source>
        <dbReference type="ARBA" id="ARBA00046608"/>
    </source>
</evidence>
<name>A0A810Q0X8_9FIRM</name>
<sequence>MKLIIDAMGGDNAPLEIVKGALSGQKRWGVDVTLTGDTTAILQALEACGEKTLPQGMEIVHTTETVEMCDDPATVFRRKKDTSMGVGLTMLRDGRADAMVSAGSTGALLTGATLIVKRIRGIRRAAMAPVIPTTTGQAVLIDCGANAECTPEYLVQFAYLGSYYAHRVLGVERPRVGLLNIGTEDSKGTDLQKETLRWLREAHTAGHLNFIGNIEAKEAIKGGCDVIVCDGFSGNVLLKTMEGVGSFAGSALKAMFKKNLLTKLAALCVMPGLNAFKARLDPNKVGGTAFIGISRPVIKAHGSSNAEAIENAMGQAVQVARSGIIRDIEENVALMKVERE</sequence>
<dbReference type="RefSeq" id="WP_213540364.1">
    <property type="nucleotide sequence ID" value="NZ_AP023418.1"/>
</dbReference>
<dbReference type="HAMAP" id="MF_00019">
    <property type="entry name" value="PlsX"/>
    <property type="match status" value="1"/>
</dbReference>
<dbReference type="EC" id="2.3.1.274" evidence="8 10"/>
<comment type="similarity">
    <text evidence="10">Belongs to the PlsX family.</text>
</comment>
<dbReference type="InterPro" id="IPR012281">
    <property type="entry name" value="Phospholipid_synth_PlsX-like"/>
</dbReference>
<comment type="subunit">
    <text evidence="9 10">Homodimer. Probably interacts with PlsY.</text>
</comment>
<evidence type="ECO:0000256" key="5">
    <source>
        <dbReference type="ARBA" id="ARBA00023098"/>
    </source>
</evidence>
<comment type="pathway">
    <text evidence="10">Lipid metabolism; phospholipid metabolism.</text>
</comment>
<dbReference type="Proteomes" id="UP000681035">
    <property type="component" value="Chromosome"/>
</dbReference>
<dbReference type="GO" id="GO:0043811">
    <property type="term" value="F:phosphate:acyl-[acyl carrier protein] acyltransferase activity"/>
    <property type="evidence" value="ECO:0007669"/>
    <property type="project" value="UniProtKB-UniRule"/>
</dbReference>
<evidence type="ECO:0000256" key="10">
    <source>
        <dbReference type="HAMAP-Rule" id="MF_00019"/>
    </source>
</evidence>
<keyword evidence="5 10" id="KW-0443">Lipid metabolism</keyword>
<evidence type="ECO:0000256" key="2">
    <source>
        <dbReference type="ARBA" id="ARBA00022490"/>
    </source>
</evidence>
<reference evidence="11" key="1">
    <citation type="submission" date="2020-09" db="EMBL/GenBank/DDBJ databases">
        <title>New species isolated from human feces.</title>
        <authorList>
            <person name="Kitahara M."/>
            <person name="Shigeno Y."/>
            <person name="Shime M."/>
            <person name="Matsumoto Y."/>
            <person name="Nakamura S."/>
            <person name="Motooka D."/>
            <person name="Fukuoka S."/>
            <person name="Nishikawa H."/>
            <person name="Benno Y."/>
        </authorList>
    </citation>
    <scope>NUCLEOTIDE SEQUENCE</scope>
    <source>
        <strain evidence="11">MM50</strain>
    </source>
</reference>
<dbReference type="KEGG" id="vcop:MM50RIKEN_13630"/>
<comment type="subcellular location">
    <subcellularLocation>
        <location evidence="10">Cytoplasm</location>
    </subcellularLocation>
    <text evidence="10">Associated with the membrane possibly through PlsY.</text>
</comment>
<dbReference type="PANTHER" id="PTHR30100:SF1">
    <property type="entry name" value="PHOSPHATE ACYLTRANSFERASE"/>
    <property type="match status" value="1"/>
</dbReference>
<evidence type="ECO:0000256" key="1">
    <source>
        <dbReference type="ARBA" id="ARBA00001232"/>
    </source>
</evidence>
<evidence type="ECO:0000313" key="11">
    <source>
        <dbReference type="EMBL" id="BCK81600.1"/>
    </source>
</evidence>
<dbReference type="PANTHER" id="PTHR30100">
    <property type="entry name" value="FATTY ACID/PHOSPHOLIPID SYNTHESIS PROTEIN PLSX"/>
    <property type="match status" value="1"/>
</dbReference>
<evidence type="ECO:0000256" key="7">
    <source>
        <dbReference type="ARBA" id="ARBA00023264"/>
    </source>
</evidence>
<dbReference type="GO" id="GO:0008654">
    <property type="term" value="P:phospholipid biosynthetic process"/>
    <property type="evidence" value="ECO:0007669"/>
    <property type="project" value="UniProtKB-KW"/>
</dbReference>
<keyword evidence="2 10" id="KW-0963">Cytoplasm</keyword>